<sequence length="677" mass="74677">MLDHPTSLVSVTVTETSRPMSDSPLVSSLTRSAVIKQVALACATSYLSTLCVSIMNPHTGSVASYDLMADTITEQINIASSSKNINISRKFSTAVSVVFPAVLSHNVLDSIQSYIPTLTMINPLINIHINSDITPMAAFSAACEPDPTLHFSTRCDRIMQFFDSSSDDLFDVVMKSSPPFQPISLTSLLRTTNNIACSVDFGIVLSSSTTSAITRSCIFLSDDLPNALPPVKMNQRYAPVDITLIVSLNGLSALAMGLAGYCVSLFENSVCPETIFKDILTQILGGQSPLLSDVLSIKFSDSTRQAVTQLLSSPLPRGESALGVNFTGYIVEESSTAVRKPNRVNVEPTEVLSEDDDNDAMETADLFDLVHNLPISPQMSTLSSSLNIQSQLPQILQQISTSPDSNDVPAASTPRVLDQLKQRASLFVSVNVNLSNFDTTQPFITHPLTFSSFDTVCQDLFKSSLVILKDRNPELFLSGNERRELLDRTVFLPSLIQSVCTIIQNGRNEGTIDSLLELTTGGSVDEETLFAPLSLKVDRIREETLRRMEDLSLEWLNTATLKTARKRKQDQEPITKKKRVRSSHSEDDDVIDTRTERKKKIKKQKRTPSRRVGEKDKQQFHQSTLSSDEQTETGLLSSSSQNDIDDHFLRDLEFGSCDDPTQLLDSYSDLTIRDHEE</sequence>
<evidence type="ECO:0000256" key="1">
    <source>
        <dbReference type="SAM" id="MobiDB-lite"/>
    </source>
</evidence>
<name>A0ABQ9XL45_9EUKA</name>
<dbReference type="EMBL" id="JARBJD010000095">
    <property type="protein sequence ID" value="KAK2953151.1"/>
    <property type="molecule type" value="Genomic_DNA"/>
</dbReference>
<feature type="region of interest" description="Disordered" evidence="1">
    <location>
        <begin position="564"/>
        <end position="642"/>
    </location>
</feature>
<evidence type="ECO:0000313" key="3">
    <source>
        <dbReference type="Proteomes" id="UP001281761"/>
    </source>
</evidence>
<evidence type="ECO:0000313" key="2">
    <source>
        <dbReference type="EMBL" id="KAK2953151.1"/>
    </source>
</evidence>
<comment type="caution">
    <text evidence="2">The sequence shown here is derived from an EMBL/GenBank/DDBJ whole genome shotgun (WGS) entry which is preliminary data.</text>
</comment>
<organism evidence="2 3">
    <name type="scientific">Blattamonas nauphoetae</name>
    <dbReference type="NCBI Taxonomy" id="2049346"/>
    <lineage>
        <taxon>Eukaryota</taxon>
        <taxon>Metamonada</taxon>
        <taxon>Preaxostyla</taxon>
        <taxon>Oxymonadida</taxon>
        <taxon>Blattamonas</taxon>
    </lineage>
</organism>
<reference evidence="2 3" key="1">
    <citation type="journal article" date="2022" name="bioRxiv">
        <title>Genomics of Preaxostyla Flagellates Illuminates Evolutionary Transitions and the Path Towards Mitochondrial Loss.</title>
        <authorList>
            <person name="Novak L.V.F."/>
            <person name="Treitli S.C."/>
            <person name="Pyrih J."/>
            <person name="Halakuc P."/>
            <person name="Pipaliya S.V."/>
            <person name="Vacek V."/>
            <person name="Brzon O."/>
            <person name="Soukal P."/>
            <person name="Eme L."/>
            <person name="Dacks J.B."/>
            <person name="Karnkowska A."/>
            <person name="Elias M."/>
            <person name="Hampl V."/>
        </authorList>
    </citation>
    <scope>NUCLEOTIDE SEQUENCE [LARGE SCALE GENOMIC DNA]</scope>
    <source>
        <strain evidence="2">NAU3</strain>
        <tissue evidence="2">Gut</tissue>
    </source>
</reference>
<feature type="compositionally biased region" description="Basic residues" evidence="1">
    <location>
        <begin position="596"/>
        <end position="609"/>
    </location>
</feature>
<keyword evidence="3" id="KW-1185">Reference proteome</keyword>
<gene>
    <name evidence="2" type="ORF">BLNAU_11937</name>
</gene>
<dbReference type="Proteomes" id="UP001281761">
    <property type="component" value="Unassembled WGS sequence"/>
</dbReference>
<accession>A0ABQ9XL45</accession>
<feature type="region of interest" description="Disordered" evidence="1">
    <location>
        <begin position="654"/>
        <end position="677"/>
    </location>
</feature>
<protein>
    <submittedName>
        <fullName evidence="2">Uncharacterized protein</fullName>
    </submittedName>
</protein>
<proteinExistence type="predicted"/>
<feature type="compositionally biased region" description="Polar residues" evidence="1">
    <location>
        <begin position="620"/>
        <end position="642"/>
    </location>
</feature>